<organism evidence="6 7">
    <name type="scientific">Paraburkholderia solisilvae</name>
    <dbReference type="NCBI Taxonomy" id="624376"/>
    <lineage>
        <taxon>Bacteria</taxon>
        <taxon>Pseudomonadati</taxon>
        <taxon>Pseudomonadota</taxon>
        <taxon>Betaproteobacteria</taxon>
        <taxon>Burkholderiales</taxon>
        <taxon>Burkholderiaceae</taxon>
        <taxon>Paraburkholderia</taxon>
    </lineage>
</organism>
<dbReference type="AlphaFoldDB" id="A0A6J5DLN1"/>
<feature type="domain" description="Carbohydrate-binding module family 96" evidence="5">
    <location>
        <begin position="337"/>
        <end position="456"/>
    </location>
</feature>
<dbReference type="Proteomes" id="UP000494329">
    <property type="component" value="Unassembled WGS sequence"/>
</dbReference>
<dbReference type="InterPro" id="IPR055372">
    <property type="entry name" value="CBM96"/>
</dbReference>
<keyword evidence="3" id="KW-0732">Signal</keyword>
<dbReference type="PANTHER" id="PTHR43662">
    <property type="match status" value="1"/>
</dbReference>
<feature type="domain" description="DUF1996" evidence="4">
    <location>
        <begin position="43"/>
        <end position="280"/>
    </location>
</feature>
<name>A0A6J5DLN1_9BURK</name>
<proteinExistence type="predicted"/>
<evidence type="ECO:0000256" key="3">
    <source>
        <dbReference type="ARBA" id="ARBA00022729"/>
    </source>
</evidence>
<evidence type="ECO:0000259" key="4">
    <source>
        <dbReference type="Pfam" id="PF09362"/>
    </source>
</evidence>
<dbReference type="PANTHER" id="PTHR43662:SF3">
    <property type="entry name" value="DOMAIN PROTEIN, PUTATIVE (AFU_ORTHOLOGUE AFUA_6G11970)-RELATED"/>
    <property type="match status" value="1"/>
</dbReference>
<evidence type="ECO:0000256" key="2">
    <source>
        <dbReference type="ARBA" id="ARBA00022525"/>
    </source>
</evidence>
<sequence length="457" mass="48984">MRDKKISVLVFMLYAGLFGYIAPGYAGGQFEVHCTYSHTKPDDSIVWPNAPGRAMVHDFFGNTGTDAYSDYKTLNAHKVTTCDAKADVSAYWAPQLKRASGIIVPDFAKIYYKNDQPVVPLSPIPAGLQLLAGDHMGTGPKPEINYLCRGGKYTTTAPTNCPVVTDDKGTFAQLDISVHFPDCWNGKKIKPDMSSPHAASAMMNYKSAMDYMAYRNADGTCPSGFPVKIPELQLNIQYSLGQDPDLSTAQLSMDPMIVDGASVPQWGSLYTAHGDFIDAWKIDSMQYAIDKCSNANVACGNNIPLYYSPATADGWINAAGAATTSGPSLQVGPGDVILMNFPTPANTSAYPWSEVDLQTLGQNVTNTSAVMLDLYGASTNWNDSSTPPTPANCSTQHIGGIYLDNASKSRLSDVTSYVKDAIASGAPAIGICVRNNTGTTVTFSSREGSFAPALFLR</sequence>
<evidence type="ECO:0000313" key="7">
    <source>
        <dbReference type="Proteomes" id="UP000494329"/>
    </source>
</evidence>
<evidence type="ECO:0000313" key="6">
    <source>
        <dbReference type="EMBL" id="CAB3755190.1"/>
    </source>
</evidence>
<dbReference type="Pfam" id="PF09362">
    <property type="entry name" value="DUF1996"/>
    <property type="match status" value="1"/>
</dbReference>
<dbReference type="InterPro" id="IPR018535">
    <property type="entry name" value="DUF1996"/>
</dbReference>
<evidence type="ECO:0000259" key="5">
    <source>
        <dbReference type="Pfam" id="PF24517"/>
    </source>
</evidence>
<dbReference type="RefSeq" id="WP_175110861.1">
    <property type="nucleotide sequence ID" value="NZ_CADIKF010000013.1"/>
</dbReference>
<dbReference type="GO" id="GO:0005576">
    <property type="term" value="C:extracellular region"/>
    <property type="evidence" value="ECO:0007669"/>
    <property type="project" value="UniProtKB-SubCell"/>
</dbReference>
<gene>
    <name evidence="6" type="ORF">LMG29739_02124</name>
</gene>
<keyword evidence="7" id="KW-1185">Reference proteome</keyword>
<comment type="subcellular location">
    <subcellularLocation>
        <location evidence="1">Secreted</location>
    </subcellularLocation>
</comment>
<reference evidence="6 7" key="1">
    <citation type="submission" date="2020-04" db="EMBL/GenBank/DDBJ databases">
        <authorList>
            <person name="De Canck E."/>
        </authorList>
    </citation>
    <scope>NUCLEOTIDE SEQUENCE [LARGE SCALE GENOMIC DNA]</scope>
    <source>
        <strain evidence="6 7">LMG 29739</strain>
    </source>
</reference>
<dbReference type="Pfam" id="PF24517">
    <property type="entry name" value="CBM96"/>
    <property type="match status" value="1"/>
</dbReference>
<evidence type="ECO:0000256" key="1">
    <source>
        <dbReference type="ARBA" id="ARBA00004613"/>
    </source>
</evidence>
<keyword evidence="2" id="KW-0964">Secreted</keyword>
<accession>A0A6J5DLN1</accession>
<dbReference type="EMBL" id="CADIKF010000013">
    <property type="protein sequence ID" value="CAB3755190.1"/>
    <property type="molecule type" value="Genomic_DNA"/>
</dbReference>
<protein>
    <submittedName>
        <fullName evidence="6">Uncharacterized protein</fullName>
    </submittedName>
</protein>